<protein>
    <submittedName>
        <fullName evidence="2">T9SS type A sorting domain-containing protein</fullName>
    </submittedName>
</protein>
<feature type="domain" description="Secretion system C-terminal sorting" evidence="1">
    <location>
        <begin position="166"/>
        <end position="231"/>
    </location>
</feature>
<sequence>MKKITFIIGLSLMTIISYSQDIFKKSYLHYTDKVEVEGTNSSWTASGYHIASGDKISIVANGFVKYNSNINYCNPTGLGVLGKSSYVSEDFPQVALLGKIGESGTPFLVGEEITFDANVSGELFLIVNEYIFSDNDGEFVAFIFKNEVSDNTSSTMTTESINSFVIYPNPSQNLINIDFEDFGRKATVLEVFDVQGKKLYYNDVLLTKITIDISDFPVGTYIAKLKDNDGIIMGTSRFIKN</sequence>
<dbReference type="NCBIfam" id="TIGR04183">
    <property type="entry name" value="Por_Secre_tail"/>
    <property type="match status" value="1"/>
</dbReference>
<dbReference type="KEGG" id="mcos:GM418_14795"/>
<dbReference type="Pfam" id="PF18962">
    <property type="entry name" value="Por_Secre_tail"/>
    <property type="match status" value="1"/>
</dbReference>
<keyword evidence="3" id="KW-1185">Reference proteome</keyword>
<evidence type="ECO:0000313" key="2">
    <source>
        <dbReference type="EMBL" id="QGY44891.1"/>
    </source>
</evidence>
<dbReference type="AlphaFoldDB" id="A0A6I6JR69"/>
<evidence type="ECO:0000259" key="1">
    <source>
        <dbReference type="Pfam" id="PF18962"/>
    </source>
</evidence>
<dbReference type="RefSeq" id="WP_158867630.1">
    <property type="nucleotide sequence ID" value="NZ_CP046401.1"/>
</dbReference>
<organism evidence="2 3">
    <name type="scientific">Maribellus comscasis</name>
    <dbReference type="NCBI Taxonomy" id="2681766"/>
    <lineage>
        <taxon>Bacteria</taxon>
        <taxon>Pseudomonadati</taxon>
        <taxon>Bacteroidota</taxon>
        <taxon>Bacteroidia</taxon>
        <taxon>Marinilabiliales</taxon>
        <taxon>Prolixibacteraceae</taxon>
        <taxon>Maribellus</taxon>
    </lineage>
</organism>
<gene>
    <name evidence="2" type="ORF">GM418_14795</name>
</gene>
<dbReference type="InterPro" id="IPR008979">
    <property type="entry name" value="Galactose-bd-like_sf"/>
</dbReference>
<accession>A0A6I6JR69</accession>
<proteinExistence type="predicted"/>
<reference evidence="2 3" key="1">
    <citation type="submission" date="2019-11" db="EMBL/GenBank/DDBJ databases">
        <authorList>
            <person name="Zheng R.K."/>
            <person name="Sun C.M."/>
        </authorList>
    </citation>
    <scope>NUCLEOTIDE SEQUENCE [LARGE SCALE GENOMIC DNA]</scope>
    <source>
        <strain evidence="2 3">WC007</strain>
    </source>
</reference>
<dbReference type="Proteomes" id="UP000428260">
    <property type="component" value="Chromosome"/>
</dbReference>
<dbReference type="Pfam" id="PF07828">
    <property type="entry name" value="PA-IL"/>
    <property type="match status" value="1"/>
</dbReference>
<dbReference type="EMBL" id="CP046401">
    <property type="protein sequence ID" value="QGY44891.1"/>
    <property type="molecule type" value="Genomic_DNA"/>
</dbReference>
<evidence type="ECO:0000313" key="3">
    <source>
        <dbReference type="Proteomes" id="UP000428260"/>
    </source>
</evidence>
<dbReference type="SUPFAM" id="SSF49785">
    <property type="entry name" value="Galactose-binding domain-like"/>
    <property type="match status" value="1"/>
</dbReference>
<dbReference type="Gene3D" id="2.60.120.430">
    <property type="entry name" value="Galactose-binding lectin"/>
    <property type="match status" value="1"/>
</dbReference>
<dbReference type="InterPro" id="IPR026444">
    <property type="entry name" value="Secre_tail"/>
</dbReference>
<name>A0A6I6JR69_9BACT</name>
<dbReference type="InterPro" id="IPR012905">
    <property type="entry name" value="PA-IL"/>
</dbReference>